<dbReference type="SUPFAM" id="SSF56784">
    <property type="entry name" value="HAD-like"/>
    <property type="match status" value="1"/>
</dbReference>
<comment type="caution">
    <text evidence="1">The sequence shown here is derived from an EMBL/GenBank/DDBJ whole genome shotgun (WGS) entry which is preliminary data.</text>
</comment>
<dbReference type="InterPro" id="IPR036412">
    <property type="entry name" value="HAD-like_sf"/>
</dbReference>
<dbReference type="InterPro" id="IPR023214">
    <property type="entry name" value="HAD_sf"/>
</dbReference>
<evidence type="ECO:0008006" key="3">
    <source>
        <dbReference type="Google" id="ProtNLM"/>
    </source>
</evidence>
<sequence>MKKPDARIYQLACEQLNTPAEACLYVGDGASRELTGAMQVGMQAVLLRLPAEEQTARRPQAEFWSGSALSFLHEVLTFLS</sequence>
<organism evidence="1 2">
    <name type="scientific">Ktedonobacter robiniae</name>
    <dbReference type="NCBI Taxonomy" id="2778365"/>
    <lineage>
        <taxon>Bacteria</taxon>
        <taxon>Bacillati</taxon>
        <taxon>Chloroflexota</taxon>
        <taxon>Ktedonobacteria</taxon>
        <taxon>Ktedonobacterales</taxon>
        <taxon>Ktedonobacteraceae</taxon>
        <taxon>Ktedonobacter</taxon>
    </lineage>
</organism>
<keyword evidence="2" id="KW-1185">Reference proteome</keyword>
<accession>A0ABQ3V256</accession>
<gene>
    <name evidence="1" type="ORF">KSB_74550</name>
</gene>
<reference evidence="1 2" key="1">
    <citation type="journal article" date="2021" name="Int. J. Syst. Evol. Microbiol.">
        <title>Reticulibacter mediterranei gen. nov., sp. nov., within the new family Reticulibacteraceae fam. nov., and Ktedonospora formicarum gen. nov., sp. nov., Ktedonobacter robiniae sp. nov., Dictyobacter formicarum sp. nov. and Dictyobacter arantiisoli sp. nov., belonging to the class Ktedonobacteria.</title>
        <authorList>
            <person name="Yabe S."/>
            <person name="Zheng Y."/>
            <person name="Wang C.M."/>
            <person name="Sakai Y."/>
            <person name="Abe K."/>
            <person name="Yokota A."/>
            <person name="Donadio S."/>
            <person name="Cavaletti L."/>
            <person name="Monciardini P."/>
        </authorList>
    </citation>
    <scope>NUCLEOTIDE SEQUENCE [LARGE SCALE GENOMIC DNA]</scope>
    <source>
        <strain evidence="1 2">SOSP1-30</strain>
    </source>
</reference>
<evidence type="ECO:0000313" key="1">
    <source>
        <dbReference type="EMBL" id="GHO58980.1"/>
    </source>
</evidence>
<dbReference type="Proteomes" id="UP000654345">
    <property type="component" value="Unassembled WGS sequence"/>
</dbReference>
<name>A0ABQ3V256_9CHLR</name>
<protein>
    <recommendedName>
        <fullName evidence="3">HAD family hydrolase</fullName>
    </recommendedName>
</protein>
<dbReference type="Pfam" id="PF13242">
    <property type="entry name" value="Hydrolase_like"/>
    <property type="match status" value="1"/>
</dbReference>
<dbReference type="Gene3D" id="3.40.50.1000">
    <property type="entry name" value="HAD superfamily/HAD-like"/>
    <property type="match status" value="1"/>
</dbReference>
<evidence type="ECO:0000313" key="2">
    <source>
        <dbReference type="Proteomes" id="UP000654345"/>
    </source>
</evidence>
<dbReference type="EMBL" id="BNJG01000003">
    <property type="protein sequence ID" value="GHO58980.1"/>
    <property type="molecule type" value="Genomic_DNA"/>
</dbReference>
<proteinExistence type="predicted"/>